<sequence>MSPLWLVRMARWVRNPPGPRKVTLVLAVVAICLLIYAVERWVGWPEALTGDRLRAPLRLSH</sequence>
<organism evidence="1 2">
    <name type="scientific">Salipiger profundus</name>
    <dbReference type="NCBI Taxonomy" id="1229727"/>
    <lineage>
        <taxon>Bacteria</taxon>
        <taxon>Pseudomonadati</taxon>
        <taxon>Pseudomonadota</taxon>
        <taxon>Alphaproteobacteria</taxon>
        <taxon>Rhodobacterales</taxon>
        <taxon>Roseobacteraceae</taxon>
        <taxon>Salipiger</taxon>
    </lineage>
</organism>
<keyword evidence="2" id="KW-1185">Reference proteome</keyword>
<evidence type="ECO:0000313" key="2">
    <source>
        <dbReference type="Proteomes" id="UP000186559"/>
    </source>
</evidence>
<reference evidence="1 2" key="1">
    <citation type="submission" date="2016-03" db="EMBL/GenBank/DDBJ databases">
        <title>Deep-sea bacteria in the southern Pacific.</title>
        <authorList>
            <person name="Tang K."/>
        </authorList>
    </citation>
    <scope>NUCLEOTIDE SEQUENCE [LARGE SCALE GENOMIC DNA]</scope>
    <source>
        <strain evidence="1 2">JLT2016</strain>
    </source>
</reference>
<protein>
    <submittedName>
        <fullName evidence="1">Uncharacterized protein</fullName>
    </submittedName>
</protein>
<dbReference type="STRING" id="1229727.Ga0080559_TMP3516"/>
<dbReference type="RefSeq" id="WP_017469022.1">
    <property type="nucleotide sequence ID" value="NZ_BMEW01000001.1"/>
</dbReference>
<dbReference type="AlphaFoldDB" id="A0A1U7D880"/>
<dbReference type="EMBL" id="CP014796">
    <property type="protein sequence ID" value="APX24312.1"/>
    <property type="molecule type" value="Genomic_DNA"/>
</dbReference>
<evidence type="ECO:0000313" key="1">
    <source>
        <dbReference type="EMBL" id="APX24312.1"/>
    </source>
</evidence>
<proteinExistence type="predicted"/>
<dbReference type="KEGG" id="tpro:Ga0080559_TMP3516"/>
<gene>
    <name evidence="1" type="ORF">Ga0080559_TMP3516</name>
</gene>
<dbReference type="Proteomes" id="UP000186559">
    <property type="component" value="Chromosome"/>
</dbReference>
<accession>A0A1U7D880</accession>
<name>A0A1U7D880_9RHOB</name>